<accession>A0A2N1NXC1</accession>
<dbReference type="Pfam" id="PF23566">
    <property type="entry name" value="RTG2_C"/>
    <property type="match status" value="1"/>
</dbReference>
<proteinExistence type="predicted"/>
<dbReference type="AlphaFoldDB" id="A0A2N1NXC1"/>
<dbReference type="InterPro" id="IPR003695">
    <property type="entry name" value="Ppx_GppA_N"/>
</dbReference>
<comment type="caution">
    <text evidence="3">The sequence shown here is derived from an EMBL/GenBank/DDBJ whole genome shotgun (WGS) entry which is preliminary data.</text>
</comment>
<feature type="domain" description="Ppx/GppA phosphatase N-terminal" evidence="1">
    <location>
        <begin position="48"/>
        <end position="349"/>
    </location>
</feature>
<reference evidence="3 4" key="2">
    <citation type="submission" date="2017-10" db="EMBL/GenBank/DDBJ databases">
        <title>Extensive intraspecific genome diversity in a model arbuscular mycorrhizal fungus.</title>
        <authorList>
            <person name="Chen E.C.H."/>
            <person name="Morin E."/>
            <person name="Baudet D."/>
            <person name="Noel J."/>
            <person name="Ndikumana S."/>
            <person name="Charron P."/>
            <person name="St-Onge C."/>
            <person name="Giorgi J."/>
            <person name="Grigoriev I.V."/>
            <person name="Roux C."/>
            <person name="Martin F.M."/>
            <person name="Corradi N."/>
        </authorList>
    </citation>
    <scope>NUCLEOTIDE SEQUENCE [LARGE SCALE GENOMIC DNA]</scope>
    <source>
        <strain evidence="3 4">C2</strain>
    </source>
</reference>
<dbReference type="SUPFAM" id="SSF53067">
    <property type="entry name" value="Actin-like ATPase domain"/>
    <property type="match status" value="2"/>
</dbReference>
<dbReference type="VEuPathDB" id="FungiDB:RhiirA1_413204"/>
<dbReference type="VEuPathDB" id="FungiDB:FUN_023252"/>
<name>A0A2N1NXC1_9GLOM</name>
<evidence type="ECO:0000259" key="2">
    <source>
        <dbReference type="Pfam" id="PF23566"/>
    </source>
</evidence>
<dbReference type="Gene3D" id="3.30.420.40">
    <property type="match status" value="1"/>
</dbReference>
<gene>
    <name evidence="3" type="ORF">RhiirC2_729552</name>
</gene>
<dbReference type="InterPro" id="IPR057512">
    <property type="entry name" value="RTG2_C"/>
</dbReference>
<dbReference type="VEuPathDB" id="FungiDB:RhiirFUN_001338"/>
<dbReference type="FunFam" id="3.30.420.40:FF:000191">
    <property type="entry name" value="Retrograde regulation protein 2"/>
    <property type="match status" value="1"/>
</dbReference>
<dbReference type="PANTHER" id="PTHR30005:SF0">
    <property type="entry name" value="RETROGRADE REGULATION PROTEIN 2"/>
    <property type="match status" value="1"/>
</dbReference>
<dbReference type="InterPro" id="IPR043129">
    <property type="entry name" value="ATPase_NBD"/>
</dbReference>
<feature type="domain" description="RTG2 C-terminal" evidence="2">
    <location>
        <begin position="377"/>
        <end position="468"/>
    </location>
</feature>
<evidence type="ECO:0000313" key="4">
    <source>
        <dbReference type="Proteomes" id="UP000233469"/>
    </source>
</evidence>
<sequence>MGGIGVIDIGSNGIRFGLVSSLTRHLPVAYEERSPISLFKAQHTNSESDERTNISEEVIVDVENTLNRFKQISQSYQINLSDVHVTATEATRTAPNSDDFIERIKKSTGWGVEKLEKEMEAKISGMGVVATYYGVEGLVMDMGGGSVELNYVIHRPREAKQEISMSMKPINLPYGAAALTRRLEKLGTPKEREGLFTEIVENLKEDFKKLNAPDNLKGKDGSFTIYMNGGGFKSLGYLSMSETEFTNTHTNQKSGYPIPIINGYSTSAEELLKIAKRIAPSHDANVAEPSEVKDPFPNGNPFRVSKRRAKLLPASAFLFEAIMEVFKARYVYFCEGGVRHGYCFNILPKSEWSVDPLGSFIKSHPLQPKNLKATHHEQLLKNIKKAIPPVAYEILDSDITMCNKPERLERLLPNLIFLAYWSMHFGKEARPITAFQLSLAGGPLANAPGLTHTDRAIIAWCLMYRYHEDGSGSKSGGVEKDVSMMAPIIFDSVKKLIPGGKDGRKICEIVGKLIGFAILCYPVNVFDKSGILNIFKSDPKNTEEQLNIFESNEEDDDFVEECVIDDKVTPIKKTKKKHTILLTLSDQPKISFVNNSIIKGASEKLEKKYTLGGKEKEGKKHAANTTEIHIQIKQKILT</sequence>
<protein>
    <submittedName>
        <fullName evidence="3">Actin-like ATPase domain-containing protein</fullName>
    </submittedName>
</protein>
<dbReference type="Gene3D" id="1.10.3210.10">
    <property type="entry name" value="Hypothetical protein af1432"/>
    <property type="match status" value="1"/>
</dbReference>
<evidence type="ECO:0000259" key="1">
    <source>
        <dbReference type="Pfam" id="PF02541"/>
    </source>
</evidence>
<dbReference type="Pfam" id="PF02541">
    <property type="entry name" value="Ppx-GppA"/>
    <property type="match status" value="1"/>
</dbReference>
<dbReference type="Proteomes" id="UP000233469">
    <property type="component" value="Unassembled WGS sequence"/>
</dbReference>
<evidence type="ECO:0000313" key="3">
    <source>
        <dbReference type="EMBL" id="PKK78513.1"/>
    </source>
</evidence>
<dbReference type="PANTHER" id="PTHR30005">
    <property type="entry name" value="EXOPOLYPHOSPHATASE"/>
    <property type="match status" value="1"/>
</dbReference>
<dbReference type="EMBL" id="LLXL01000080">
    <property type="protein sequence ID" value="PKK78513.1"/>
    <property type="molecule type" value="Genomic_DNA"/>
</dbReference>
<organism evidence="3 4">
    <name type="scientific">Rhizophagus irregularis</name>
    <dbReference type="NCBI Taxonomy" id="588596"/>
    <lineage>
        <taxon>Eukaryota</taxon>
        <taxon>Fungi</taxon>
        <taxon>Fungi incertae sedis</taxon>
        <taxon>Mucoromycota</taxon>
        <taxon>Glomeromycotina</taxon>
        <taxon>Glomeromycetes</taxon>
        <taxon>Glomerales</taxon>
        <taxon>Glomeraceae</taxon>
        <taxon>Rhizophagus</taxon>
    </lineage>
</organism>
<dbReference type="GO" id="GO:0006357">
    <property type="term" value="P:regulation of transcription by RNA polymerase II"/>
    <property type="evidence" value="ECO:0007669"/>
    <property type="project" value="TreeGrafter"/>
</dbReference>
<dbReference type="Gene3D" id="3.30.420.150">
    <property type="entry name" value="Exopolyphosphatase. Domain 2"/>
    <property type="match status" value="1"/>
</dbReference>
<dbReference type="InterPro" id="IPR050273">
    <property type="entry name" value="GppA/Ppx_hydrolase"/>
</dbReference>
<reference evidence="3 4" key="1">
    <citation type="submission" date="2016-04" db="EMBL/GenBank/DDBJ databases">
        <title>Genome analyses suggest a sexual origin of heterokaryosis in a supposedly ancient asexual fungus.</title>
        <authorList>
            <person name="Ropars J."/>
            <person name="Sedzielewska K."/>
            <person name="Noel J."/>
            <person name="Charron P."/>
            <person name="Farinelli L."/>
            <person name="Marton T."/>
            <person name="Kruger M."/>
            <person name="Pelin A."/>
            <person name="Brachmann A."/>
            <person name="Corradi N."/>
        </authorList>
    </citation>
    <scope>NUCLEOTIDE SEQUENCE [LARGE SCALE GENOMIC DNA]</scope>
    <source>
        <strain evidence="3 4">C2</strain>
    </source>
</reference>